<dbReference type="SUPFAM" id="SSF88946">
    <property type="entry name" value="Sigma2 domain of RNA polymerase sigma factors"/>
    <property type="match status" value="1"/>
</dbReference>
<dbReference type="RefSeq" id="WP_085492376.1">
    <property type="nucleotide sequence ID" value="NZ_FXAZ01000001.1"/>
</dbReference>
<keyword evidence="4 6" id="KW-0238">DNA-binding</keyword>
<dbReference type="PANTHER" id="PTHR43133">
    <property type="entry name" value="RNA POLYMERASE ECF-TYPE SIGMA FACTO"/>
    <property type="match status" value="1"/>
</dbReference>
<sequence length="171" mass="20261">MSEQQLIQQAQQGNTEALALLLRQHYAMVRGYMLKLTMNPSLTDDLVQDTMLRAMEKLHTYNGKSKFSSWLITIATRLYLDRLKRMKVERRWLEQEGRLIRYQVETNQLEWSEAMEMLQQLPPEQRAAILLKHYYGYAYPEIAAIMQCSEGTVKSRVHYGTEQIRKEMKEQ</sequence>
<dbReference type="EMBL" id="FXAZ01000001">
    <property type="protein sequence ID" value="SMG08184.1"/>
    <property type="molecule type" value="Genomic_DNA"/>
</dbReference>
<keyword evidence="2 6" id="KW-0805">Transcription regulation</keyword>
<dbReference type="GO" id="GO:0006352">
    <property type="term" value="P:DNA-templated transcription initiation"/>
    <property type="evidence" value="ECO:0007669"/>
    <property type="project" value="InterPro"/>
</dbReference>
<comment type="similarity">
    <text evidence="1 6">Belongs to the sigma-70 factor family. ECF subfamily.</text>
</comment>
<dbReference type="Gene3D" id="1.10.10.10">
    <property type="entry name" value="Winged helix-like DNA-binding domain superfamily/Winged helix DNA-binding domain"/>
    <property type="match status" value="1"/>
</dbReference>
<evidence type="ECO:0000256" key="2">
    <source>
        <dbReference type="ARBA" id="ARBA00023015"/>
    </source>
</evidence>
<dbReference type="InterPro" id="IPR007627">
    <property type="entry name" value="RNA_pol_sigma70_r2"/>
</dbReference>
<dbReference type="InterPro" id="IPR039425">
    <property type="entry name" value="RNA_pol_sigma-70-like"/>
</dbReference>
<dbReference type="InterPro" id="IPR036388">
    <property type="entry name" value="WH-like_DNA-bd_sf"/>
</dbReference>
<accession>A0A1X7I2K8</accession>
<evidence type="ECO:0000256" key="3">
    <source>
        <dbReference type="ARBA" id="ARBA00023082"/>
    </source>
</evidence>
<dbReference type="Gene3D" id="1.10.1740.10">
    <property type="match status" value="1"/>
</dbReference>
<organism evidence="9 10">
    <name type="scientific">Paenibacillus aquistagni</name>
    <dbReference type="NCBI Taxonomy" id="1852522"/>
    <lineage>
        <taxon>Bacteria</taxon>
        <taxon>Bacillati</taxon>
        <taxon>Bacillota</taxon>
        <taxon>Bacilli</taxon>
        <taxon>Bacillales</taxon>
        <taxon>Paenibacillaceae</taxon>
        <taxon>Paenibacillus</taxon>
    </lineage>
</organism>
<dbReference type="NCBIfam" id="TIGR02937">
    <property type="entry name" value="sigma70-ECF"/>
    <property type="match status" value="1"/>
</dbReference>
<dbReference type="SUPFAM" id="SSF88659">
    <property type="entry name" value="Sigma3 and sigma4 domains of RNA polymerase sigma factors"/>
    <property type="match status" value="1"/>
</dbReference>
<keyword evidence="10" id="KW-1185">Reference proteome</keyword>
<evidence type="ECO:0000256" key="1">
    <source>
        <dbReference type="ARBA" id="ARBA00010641"/>
    </source>
</evidence>
<evidence type="ECO:0000259" key="8">
    <source>
        <dbReference type="Pfam" id="PF08281"/>
    </source>
</evidence>
<dbReference type="Proteomes" id="UP000193834">
    <property type="component" value="Unassembled WGS sequence"/>
</dbReference>
<dbReference type="InterPro" id="IPR013324">
    <property type="entry name" value="RNA_pol_sigma_r3/r4-like"/>
</dbReference>
<evidence type="ECO:0000256" key="6">
    <source>
        <dbReference type="RuleBase" id="RU000716"/>
    </source>
</evidence>
<reference evidence="9 10" key="1">
    <citation type="submission" date="2017-04" db="EMBL/GenBank/DDBJ databases">
        <authorList>
            <person name="Afonso C.L."/>
            <person name="Miller P.J."/>
            <person name="Scott M.A."/>
            <person name="Spackman E."/>
            <person name="Goraichik I."/>
            <person name="Dimitrov K.M."/>
            <person name="Suarez D.L."/>
            <person name="Swayne D.E."/>
        </authorList>
    </citation>
    <scope>NUCLEOTIDE SEQUENCE [LARGE SCALE GENOMIC DNA]</scope>
    <source>
        <strain evidence="9 10">11</strain>
    </source>
</reference>
<evidence type="ECO:0000259" key="7">
    <source>
        <dbReference type="Pfam" id="PF04542"/>
    </source>
</evidence>
<dbReference type="GO" id="GO:0003677">
    <property type="term" value="F:DNA binding"/>
    <property type="evidence" value="ECO:0007669"/>
    <property type="project" value="UniProtKB-KW"/>
</dbReference>
<feature type="domain" description="RNA polymerase sigma factor 70 region 4 type 2" evidence="8">
    <location>
        <begin position="114"/>
        <end position="158"/>
    </location>
</feature>
<dbReference type="OrthoDB" id="3472490at2"/>
<dbReference type="NCBIfam" id="NF007216">
    <property type="entry name" value="PRK09638.1"/>
    <property type="match status" value="1"/>
</dbReference>
<name>A0A1X7I2K8_9BACL</name>
<dbReference type="Pfam" id="PF08281">
    <property type="entry name" value="Sigma70_r4_2"/>
    <property type="match status" value="1"/>
</dbReference>
<gene>
    <name evidence="9" type="ORF">SAMN06295960_0052</name>
</gene>
<dbReference type="InterPro" id="IPR014284">
    <property type="entry name" value="RNA_pol_sigma-70_dom"/>
</dbReference>
<dbReference type="CDD" id="cd06171">
    <property type="entry name" value="Sigma70_r4"/>
    <property type="match status" value="1"/>
</dbReference>
<evidence type="ECO:0000313" key="10">
    <source>
        <dbReference type="Proteomes" id="UP000193834"/>
    </source>
</evidence>
<dbReference type="GO" id="GO:0006950">
    <property type="term" value="P:response to stress"/>
    <property type="evidence" value="ECO:0007669"/>
    <property type="project" value="UniProtKB-ARBA"/>
</dbReference>
<dbReference type="Pfam" id="PF04542">
    <property type="entry name" value="Sigma70_r2"/>
    <property type="match status" value="1"/>
</dbReference>
<protein>
    <recommendedName>
        <fullName evidence="6">RNA polymerase sigma factor</fullName>
    </recommendedName>
</protein>
<keyword evidence="5 6" id="KW-0804">Transcription</keyword>
<dbReference type="InterPro" id="IPR013325">
    <property type="entry name" value="RNA_pol_sigma_r2"/>
</dbReference>
<proteinExistence type="inferred from homology"/>
<dbReference type="PROSITE" id="PS01063">
    <property type="entry name" value="SIGMA70_ECF"/>
    <property type="match status" value="1"/>
</dbReference>
<dbReference type="AlphaFoldDB" id="A0A1X7I2K8"/>
<dbReference type="PANTHER" id="PTHR43133:SF60">
    <property type="entry name" value="RNA POLYMERASE SIGMA FACTOR SIGV"/>
    <property type="match status" value="1"/>
</dbReference>
<keyword evidence="3 6" id="KW-0731">Sigma factor</keyword>
<dbReference type="InterPro" id="IPR000838">
    <property type="entry name" value="RNA_pol_sigma70_ECF_CS"/>
</dbReference>
<dbReference type="STRING" id="1852522.SAMN06295960_0052"/>
<evidence type="ECO:0000256" key="4">
    <source>
        <dbReference type="ARBA" id="ARBA00023125"/>
    </source>
</evidence>
<evidence type="ECO:0000313" key="9">
    <source>
        <dbReference type="EMBL" id="SMG08184.1"/>
    </source>
</evidence>
<dbReference type="GO" id="GO:0016987">
    <property type="term" value="F:sigma factor activity"/>
    <property type="evidence" value="ECO:0007669"/>
    <property type="project" value="UniProtKB-KW"/>
</dbReference>
<dbReference type="InterPro" id="IPR013249">
    <property type="entry name" value="RNA_pol_sigma70_r4_t2"/>
</dbReference>
<feature type="domain" description="RNA polymerase sigma-70 region 2" evidence="7">
    <location>
        <begin position="21"/>
        <end position="85"/>
    </location>
</feature>
<evidence type="ECO:0000256" key="5">
    <source>
        <dbReference type="ARBA" id="ARBA00023163"/>
    </source>
</evidence>